<dbReference type="InterPro" id="IPR050183">
    <property type="entry name" value="DsbB"/>
</dbReference>
<organism evidence="16 17">
    <name type="scientific">Alginatibacterium sediminis</name>
    <dbReference type="NCBI Taxonomy" id="2164068"/>
    <lineage>
        <taxon>Bacteria</taxon>
        <taxon>Pseudomonadati</taxon>
        <taxon>Pseudomonadota</taxon>
        <taxon>Gammaproteobacteria</taxon>
        <taxon>Alteromonadales</taxon>
        <taxon>Alteromonadaceae</taxon>
        <taxon>Alginatibacterium</taxon>
    </lineage>
</organism>
<dbReference type="InterPro" id="IPR022920">
    <property type="entry name" value="Disulphide_bond_form_DsbB"/>
</dbReference>
<keyword evidence="12 14" id="KW-0143">Chaperone</keyword>
<evidence type="ECO:0000256" key="2">
    <source>
        <dbReference type="ARBA" id="ARBA00008823"/>
    </source>
</evidence>
<feature type="disulfide bond" description="Redox-active" evidence="14">
    <location>
        <begin position="105"/>
        <end position="131"/>
    </location>
</feature>
<dbReference type="GO" id="GO:0009055">
    <property type="term" value="F:electron transfer activity"/>
    <property type="evidence" value="ECO:0007669"/>
    <property type="project" value="UniProtKB-UniRule"/>
</dbReference>
<proteinExistence type="inferred from homology"/>
<dbReference type="OrthoDB" id="3711263at2"/>
<keyword evidence="3 14" id="KW-0813">Transport</keyword>
<evidence type="ECO:0000256" key="3">
    <source>
        <dbReference type="ARBA" id="ARBA00022448"/>
    </source>
</evidence>
<keyword evidence="11 14" id="KW-1015">Disulfide bond</keyword>
<feature type="disulfide bond" description="Redox-active" evidence="14">
    <location>
        <begin position="41"/>
        <end position="44"/>
    </location>
</feature>
<evidence type="ECO:0000256" key="7">
    <source>
        <dbReference type="ARBA" id="ARBA00022982"/>
    </source>
</evidence>
<keyword evidence="17" id="KW-1185">Reference proteome</keyword>
<accession>A0A420EIA1</accession>
<comment type="caution">
    <text evidence="16">The sequence shown here is derived from an EMBL/GenBank/DDBJ whole genome shotgun (WGS) entry which is preliminary data.</text>
</comment>
<keyword evidence="10 14" id="KW-0472">Membrane</keyword>
<feature type="topological domain" description="Periplasmic" evidence="14">
    <location>
        <begin position="91"/>
        <end position="145"/>
    </location>
</feature>
<dbReference type="Pfam" id="PF02600">
    <property type="entry name" value="DsbB"/>
    <property type="match status" value="1"/>
</dbReference>
<keyword evidence="9 14" id="KW-0560">Oxidoreductase</keyword>
<keyword evidence="7 14" id="KW-0249">Electron transport</keyword>
<dbReference type="RefSeq" id="WP_120354419.1">
    <property type="nucleotide sequence ID" value="NZ_RAQO01000004.1"/>
</dbReference>
<comment type="caution">
    <text evidence="14">Lacks conserved residue(s) required for the propagation of feature annotation.</text>
</comment>
<dbReference type="HAMAP" id="MF_00286">
    <property type="entry name" value="DsbB"/>
    <property type="match status" value="1"/>
</dbReference>
<dbReference type="PANTHER" id="PTHR36570">
    <property type="entry name" value="DISULFIDE BOND FORMATION PROTEIN B"/>
    <property type="match status" value="1"/>
</dbReference>
<evidence type="ECO:0000256" key="11">
    <source>
        <dbReference type="ARBA" id="ARBA00023157"/>
    </source>
</evidence>
<evidence type="ECO:0000313" key="17">
    <source>
        <dbReference type="Proteomes" id="UP000286482"/>
    </source>
</evidence>
<evidence type="ECO:0000256" key="12">
    <source>
        <dbReference type="ARBA" id="ARBA00023186"/>
    </source>
</evidence>
<evidence type="ECO:0000256" key="4">
    <source>
        <dbReference type="ARBA" id="ARBA00022475"/>
    </source>
</evidence>
<feature type="transmembrane region" description="Helical" evidence="15">
    <location>
        <begin position="146"/>
        <end position="163"/>
    </location>
</feature>
<evidence type="ECO:0000256" key="5">
    <source>
        <dbReference type="ARBA" id="ARBA00022519"/>
    </source>
</evidence>
<evidence type="ECO:0000256" key="8">
    <source>
        <dbReference type="ARBA" id="ARBA00022989"/>
    </source>
</evidence>
<keyword evidence="5" id="KW-0997">Cell inner membrane</keyword>
<keyword evidence="8 14" id="KW-1133">Transmembrane helix</keyword>
<feature type="transmembrane region" description="Helical" evidence="15">
    <location>
        <begin position="55"/>
        <end position="80"/>
    </location>
</feature>
<feature type="topological domain" description="Cytoplasmic" evidence="14">
    <location>
        <begin position="1"/>
        <end position="14"/>
    </location>
</feature>
<dbReference type="GO" id="GO:0006457">
    <property type="term" value="P:protein folding"/>
    <property type="evidence" value="ECO:0007669"/>
    <property type="project" value="InterPro"/>
</dbReference>
<feature type="topological domain" description="Periplasmic" evidence="14">
    <location>
        <begin position="32"/>
        <end position="49"/>
    </location>
</feature>
<evidence type="ECO:0000256" key="14">
    <source>
        <dbReference type="HAMAP-Rule" id="MF_00286"/>
    </source>
</evidence>
<dbReference type="AlphaFoldDB" id="A0A420EIA1"/>
<evidence type="ECO:0000256" key="10">
    <source>
        <dbReference type="ARBA" id="ARBA00023136"/>
    </source>
</evidence>
<dbReference type="Gene3D" id="1.20.1550.10">
    <property type="entry name" value="DsbB-like"/>
    <property type="match status" value="1"/>
</dbReference>
<evidence type="ECO:0000313" key="16">
    <source>
        <dbReference type="EMBL" id="RKF20415.1"/>
    </source>
</evidence>
<evidence type="ECO:0000256" key="1">
    <source>
        <dbReference type="ARBA" id="ARBA00004429"/>
    </source>
</evidence>
<dbReference type="SUPFAM" id="SSF158442">
    <property type="entry name" value="DsbB-like"/>
    <property type="match status" value="1"/>
</dbReference>
<dbReference type="GO" id="GO:0005886">
    <property type="term" value="C:plasma membrane"/>
    <property type="evidence" value="ECO:0007669"/>
    <property type="project" value="UniProtKB-SubCell"/>
</dbReference>
<dbReference type="InterPro" id="IPR003752">
    <property type="entry name" value="DiS_bond_form_DsbB/BdbC"/>
</dbReference>
<keyword evidence="13 14" id="KW-0676">Redox-active center</keyword>
<dbReference type="EMBL" id="RAQO01000004">
    <property type="protein sequence ID" value="RKF20415.1"/>
    <property type="molecule type" value="Genomic_DNA"/>
</dbReference>
<dbReference type="PANTHER" id="PTHR36570:SF2">
    <property type="entry name" value="DISULFIDE BOND FORMATION PROTEIN B"/>
    <property type="match status" value="1"/>
</dbReference>
<comment type="function">
    <text evidence="14">Required for disulfide bond formation in some periplasmic proteins. Acts by oxidizing the DsbA protein.</text>
</comment>
<evidence type="ECO:0000256" key="13">
    <source>
        <dbReference type="ARBA" id="ARBA00023284"/>
    </source>
</evidence>
<dbReference type="InterPro" id="IPR023380">
    <property type="entry name" value="DsbB-like_sf"/>
</dbReference>
<feature type="transmembrane region" description="Helical" evidence="15">
    <location>
        <begin position="14"/>
        <end position="34"/>
    </location>
</feature>
<dbReference type="GO" id="GO:0015035">
    <property type="term" value="F:protein-disulfide reductase activity"/>
    <property type="evidence" value="ECO:0007669"/>
    <property type="project" value="UniProtKB-UniRule"/>
</dbReference>
<comment type="similarity">
    <text evidence="2 14">Belongs to the DsbB family.</text>
</comment>
<evidence type="ECO:0000256" key="15">
    <source>
        <dbReference type="SAM" id="Phobius"/>
    </source>
</evidence>
<dbReference type="Proteomes" id="UP000286482">
    <property type="component" value="Unassembled WGS sequence"/>
</dbReference>
<keyword evidence="4 14" id="KW-1003">Cell membrane</keyword>
<protein>
    <recommendedName>
        <fullName evidence="14">Disulfide bond formation protein B</fullName>
    </recommendedName>
    <alternativeName>
        <fullName evidence="14">Disulfide oxidoreductase</fullName>
    </alternativeName>
</protein>
<dbReference type="NCBIfam" id="NF002485">
    <property type="entry name" value="PRK01749.1"/>
    <property type="match status" value="1"/>
</dbReference>
<keyword evidence="6 14" id="KW-0812">Transmembrane</keyword>
<comment type="subcellular location">
    <subcellularLocation>
        <location evidence="1">Cell inner membrane</location>
        <topology evidence="1">Multi-pass membrane protein</topology>
    </subcellularLocation>
    <subcellularLocation>
        <location evidence="14">Cell membrane</location>
        <topology evidence="14">Multi-pass membrane protein</topology>
    </subcellularLocation>
</comment>
<name>A0A420EIA1_9ALTE</name>
<evidence type="ECO:0000256" key="9">
    <source>
        <dbReference type="ARBA" id="ARBA00023002"/>
    </source>
</evidence>
<gene>
    <name evidence="14 16" type="primary">dsbB</name>
    <name evidence="16" type="ORF">DBZ36_08230</name>
</gene>
<evidence type="ECO:0000256" key="6">
    <source>
        <dbReference type="ARBA" id="ARBA00022692"/>
    </source>
</evidence>
<feature type="topological domain" description="Cytoplasmic" evidence="14">
    <location>
        <begin position="165"/>
        <end position="172"/>
    </location>
</feature>
<reference evidence="16 17" key="1">
    <citation type="submission" date="2018-09" db="EMBL/GenBank/DDBJ databases">
        <authorList>
            <person name="Wang Z."/>
        </authorList>
    </citation>
    <scope>NUCLEOTIDE SEQUENCE [LARGE SCALE GENOMIC DNA]</scope>
    <source>
        <strain evidence="16 17">ALS 81</strain>
    </source>
</reference>
<sequence>MFQFFSSFSQTRKAWLLLAVISFLLELTALFFQYGMKLDPCVMCVYERTAMMGMMFAGLLGAIAPQLLILRIMSFGLWIVSSAWGLQLAWQHTQFQINPNPFSTCDFFASYPSWFKLDTWAPWMFNPTGYCDQVSWMFLGWSMPQWLILIFAISLVSSLLFFASQWKLIRRR</sequence>